<feature type="domain" description="YchJ-like middle NTF2-like" evidence="3">
    <location>
        <begin position="35"/>
        <end position="127"/>
    </location>
</feature>
<evidence type="ECO:0000256" key="2">
    <source>
        <dbReference type="HAMAP-Rule" id="MF_00612"/>
    </source>
</evidence>
<dbReference type="RefSeq" id="WP_091195751.1">
    <property type="nucleotide sequence ID" value="NZ_FOVE01000015.1"/>
</dbReference>
<dbReference type="Gene3D" id="3.10.450.50">
    <property type="match status" value="1"/>
</dbReference>
<evidence type="ECO:0000313" key="4">
    <source>
        <dbReference type="EMBL" id="SFN70711.1"/>
    </source>
</evidence>
<sequence>MKKKFTKDNACPCGSGKPYAACCEPYHVGTVPQDAVTLMRSRYTAYVFQLEAYLLATWHASTRPASLDLADDAGIKWISLQVEGAGSSENSAWVQFTARYKVNGKAGKMTEKSRFVREEARWYYVDGDVT</sequence>
<dbReference type="OrthoDB" id="21421at2"/>
<dbReference type="SUPFAM" id="SSF54427">
    <property type="entry name" value="NTF2-like"/>
    <property type="match status" value="1"/>
</dbReference>
<dbReference type="AlphaFoldDB" id="A0A1I5B824"/>
<reference evidence="5" key="1">
    <citation type="submission" date="2016-10" db="EMBL/GenBank/DDBJ databases">
        <authorList>
            <person name="Varghese N."/>
            <person name="Submissions S."/>
        </authorList>
    </citation>
    <scope>NUCLEOTIDE SEQUENCE [LARGE SCALE GENOMIC DNA]</scope>
    <source>
        <strain evidence="5">DSM 6150</strain>
    </source>
</reference>
<dbReference type="InterPro" id="IPR048469">
    <property type="entry name" value="YchJ-like_M"/>
</dbReference>
<organism evidence="4 5">
    <name type="scientific">Formivibrio citricus</name>
    <dbReference type="NCBI Taxonomy" id="83765"/>
    <lineage>
        <taxon>Bacteria</taxon>
        <taxon>Pseudomonadati</taxon>
        <taxon>Pseudomonadota</taxon>
        <taxon>Betaproteobacteria</taxon>
        <taxon>Neisseriales</taxon>
        <taxon>Chitinibacteraceae</taxon>
        <taxon>Formivibrio</taxon>
    </lineage>
</organism>
<dbReference type="EMBL" id="FOVE01000015">
    <property type="protein sequence ID" value="SFN70711.1"/>
    <property type="molecule type" value="Genomic_DNA"/>
</dbReference>
<comment type="similarity">
    <text evidence="1 2">Belongs to the UPF0225 family.</text>
</comment>
<dbReference type="Proteomes" id="UP000242869">
    <property type="component" value="Unassembled WGS sequence"/>
</dbReference>
<dbReference type="PANTHER" id="PTHR33747:SF1">
    <property type="entry name" value="ADENYLATE CYCLASE-ASSOCIATED CAP C-TERMINAL DOMAIN-CONTAINING PROTEIN"/>
    <property type="match status" value="1"/>
</dbReference>
<dbReference type="HAMAP" id="MF_00612">
    <property type="entry name" value="UPF0225"/>
    <property type="match status" value="1"/>
</dbReference>
<protein>
    <recommendedName>
        <fullName evidence="2">UPF0225 protein SAMN05660284_02089</fullName>
    </recommendedName>
</protein>
<evidence type="ECO:0000259" key="3">
    <source>
        <dbReference type="Pfam" id="PF17775"/>
    </source>
</evidence>
<proteinExistence type="inferred from homology"/>
<dbReference type="Pfam" id="PF17775">
    <property type="entry name" value="YchJ_M-like"/>
    <property type="match status" value="1"/>
</dbReference>
<dbReference type="Pfam" id="PF02810">
    <property type="entry name" value="SEC-C"/>
    <property type="match status" value="1"/>
</dbReference>
<dbReference type="InterPro" id="IPR032710">
    <property type="entry name" value="NTF2-like_dom_sf"/>
</dbReference>
<evidence type="ECO:0000256" key="1">
    <source>
        <dbReference type="ARBA" id="ARBA00010839"/>
    </source>
</evidence>
<accession>A0A1I5B824</accession>
<evidence type="ECO:0000313" key="5">
    <source>
        <dbReference type="Proteomes" id="UP000242869"/>
    </source>
</evidence>
<dbReference type="PANTHER" id="PTHR33747">
    <property type="entry name" value="UPF0225 PROTEIN SCO1677"/>
    <property type="match status" value="1"/>
</dbReference>
<keyword evidence="5" id="KW-1185">Reference proteome</keyword>
<dbReference type="InterPro" id="IPR023006">
    <property type="entry name" value="YchJ-like"/>
</dbReference>
<dbReference type="InterPro" id="IPR004027">
    <property type="entry name" value="SEC_C_motif"/>
</dbReference>
<gene>
    <name evidence="4" type="ORF">SAMN05660284_02089</name>
</gene>
<dbReference type="STRING" id="83765.SAMN05660284_02089"/>
<name>A0A1I5B824_9NEIS</name>